<accession>A0ACB6RER2</accession>
<name>A0ACB6RER2_9PLEO</name>
<reference evidence="1" key="1">
    <citation type="journal article" date="2020" name="Stud. Mycol.">
        <title>101 Dothideomycetes genomes: a test case for predicting lifestyles and emergence of pathogens.</title>
        <authorList>
            <person name="Haridas S."/>
            <person name="Albert R."/>
            <person name="Binder M."/>
            <person name="Bloem J."/>
            <person name="Labutti K."/>
            <person name="Salamov A."/>
            <person name="Andreopoulos B."/>
            <person name="Baker S."/>
            <person name="Barry K."/>
            <person name="Bills G."/>
            <person name="Bluhm B."/>
            <person name="Cannon C."/>
            <person name="Castanera R."/>
            <person name="Culley D."/>
            <person name="Daum C."/>
            <person name="Ezra D."/>
            <person name="Gonzalez J."/>
            <person name="Henrissat B."/>
            <person name="Kuo A."/>
            <person name="Liang C."/>
            <person name="Lipzen A."/>
            <person name="Lutzoni F."/>
            <person name="Magnuson J."/>
            <person name="Mondo S."/>
            <person name="Nolan M."/>
            <person name="Ohm R."/>
            <person name="Pangilinan J."/>
            <person name="Park H.-J."/>
            <person name="Ramirez L."/>
            <person name="Alfaro M."/>
            <person name="Sun H."/>
            <person name="Tritt A."/>
            <person name="Yoshinaga Y."/>
            <person name="Zwiers L.-H."/>
            <person name="Turgeon B."/>
            <person name="Goodwin S."/>
            <person name="Spatafora J."/>
            <person name="Crous P."/>
            <person name="Grigoriev I."/>
        </authorList>
    </citation>
    <scope>NUCLEOTIDE SEQUENCE</scope>
    <source>
        <strain evidence="1">ATCC 200398</strain>
    </source>
</reference>
<organism evidence="1 2">
    <name type="scientific">Lindgomyces ingoldianus</name>
    <dbReference type="NCBI Taxonomy" id="673940"/>
    <lineage>
        <taxon>Eukaryota</taxon>
        <taxon>Fungi</taxon>
        <taxon>Dikarya</taxon>
        <taxon>Ascomycota</taxon>
        <taxon>Pezizomycotina</taxon>
        <taxon>Dothideomycetes</taxon>
        <taxon>Pleosporomycetidae</taxon>
        <taxon>Pleosporales</taxon>
        <taxon>Lindgomycetaceae</taxon>
        <taxon>Lindgomyces</taxon>
    </lineage>
</organism>
<comment type="caution">
    <text evidence="1">The sequence shown here is derived from an EMBL/GenBank/DDBJ whole genome shotgun (WGS) entry which is preliminary data.</text>
</comment>
<dbReference type="EMBL" id="MU003493">
    <property type="protein sequence ID" value="KAF2476810.1"/>
    <property type="molecule type" value="Genomic_DNA"/>
</dbReference>
<dbReference type="Proteomes" id="UP000799755">
    <property type="component" value="Unassembled WGS sequence"/>
</dbReference>
<evidence type="ECO:0000313" key="1">
    <source>
        <dbReference type="EMBL" id="KAF2476810.1"/>
    </source>
</evidence>
<proteinExistence type="predicted"/>
<gene>
    <name evidence="1" type="ORF">BDR25DRAFT_348735</name>
</gene>
<evidence type="ECO:0000313" key="2">
    <source>
        <dbReference type="Proteomes" id="UP000799755"/>
    </source>
</evidence>
<protein>
    <submittedName>
        <fullName evidence="1">Uncharacterized protein</fullName>
    </submittedName>
</protein>
<sequence>MNPRINRSLIGEGGALVKAIPTPTSRESASPASSYRGHPPQEESVSDKALRCLDALIRTVLSDSSNPRRDAVRKIPSLPEGFLLGYKKGKSKKARLLGRGVTRFLLKPSRLKLLAYQVGIVQGDLEDWCQKRCTLGVRHAPEFRTEINQASTAGEFPNATSTTILCSNSNECRVMVACLNLFQCHGGVWCMNTLDFPGPSKRTSFRQSEDSGPVSRASQKRIPFKILERPPPSQHKLSVSKFLLSYSTSEKTSYATNIQPFQI</sequence>
<keyword evidence="2" id="KW-1185">Reference proteome</keyword>